<feature type="domain" description="HTH marR-type" evidence="4">
    <location>
        <begin position="7"/>
        <end position="140"/>
    </location>
</feature>
<evidence type="ECO:0000259" key="4">
    <source>
        <dbReference type="PROSITE" id="PS50995"/>
    </source>
</evidence>
<sequence length="147" mass="15855">MKPLNLDTYLPYRLSVASNKVSALIARAYEARFGLTIPQWRVLAVLSEGQALSQQGLVARTAMDKVTVSRAVQALVVRGLLVSRPSLKDRRAVELTLSDAGISIVDDVAPVALAFEKALIEAIGGPSAEKLDGMLRKLEDQAEKLAK</sequence>
<dbReference type="AlphaFoldDB" id="A0A2P2E609"/>
<dbReference type="SMART" id="SM00347">
    <property type="entry name" value="HTH_MARR"/>
    <property type="match status" value="1"/>
</dbReference>
<dbReference type="EMBL" id="BFBR01000001">
    <property type="protein sequence ID" value="GBF56482.1"/>
    <property type="molecule type" value="Genomic_DNA"/>
</dbReference>
<dbReference type="PANTHER" id="PTHR33164">
    <property type="entry name" value="TRANSCRIPTIONAL REGULATOR, MARR FAMILY"/>
    <property type="match status" value="1"/>
</dbReference>
<gene>
    <name evidence="5" type="ORF">PbB2_00138</name>
</gene>
<dbReference type="PANTHER" id="PTHR33164:SF43">
    <property type="entry name" value="HTH-TYPE TRANSCRIPTIONAL REPRESSOR YETL"/>
    <property type="match status" value="1"/>
</dbReference>
<organism evidence="5 6">
    <name type="scientific">Candidatus Phycosocius bacilliformis</name>
    <dbReference type="NCBI Taxonomy" id="1445552"/>
    <lineage>
        <taxon>Bacteria</taxon>
        <taxon>Pseudomonadati</taxon>
        <taxon>Pseudomonadota</taxon>
        <taxon>Alphaproteobacteria</taxon>
        <taxon>Caulobacterales</taxon>
        <taxon>Caulobacterales incertae sedis</taxon>
        <taxon>Candidatus Phycosocius</taxon>
    </lineage>
</organism>
<accession>A0A2P2E609</accession>
<dbReference type="InterPro" id="IPR036388">
    <property type="entry name" value="WH-like_DNA-bd_sf"/>
</dbReference>
<dbReference type="InterPro" id="IPR039422">
    <property type="entry name" value="MarR/SlyA-like"/>
</dbReference>
<dbReference type="OrthoDB" id="8906692at2"/>
<dbReference type="SUPFAM" id="SSF46785">
    <property type="entry name" value="Winged helix' DNA-binding domain"/>
    <property type="match status" value="1"/>
</dbReference>
<dbReference type="InterPro" id="IPR000835">
    <property type="entry name" value="HTH_MarR-typ"/>
</dbReference>
<dbReference type="Gene3D" id="1.10.10.10">
    <property type="entry name" value="Winged helix-like DNA-binding domain superfamily/Winged helix DNA-binding domain"/>
    <property type="match status" value="1"/>
</dbReference>
<comment type="caution">
    <text evidence="5">The sequence shown here is derived from an EMBL/GenBank/DDBJ whole genome shotgun (WGS) entry which is preliminary data.</text>
</comment>
<keyword evidence="3" id="KW-0804">Transcription</keyword>
<dbReference type="GO" id="GO:0003677">
    <property type="term" value="F:DNA binding"/>
    <property type="evidence" value="ECO:0007669"/>
    <property type="project" value="UniProtKB-KW"/>
</dbReference>
<keyword evidence="6" id="KW-1185">Reference proteome</keyword>
<protein>
    <recommendedName>
        <fullName evidence="4">HTH marR-type domain-containing protein</fullName>
    </recommendedName>
</protein>
<keyword evidence="1" id="KW-0805">Transcription regulation</keyword>
<dbReference type="PROSITE" id="PS50995">
    <property type="entry name" value="HTH_MARR_2"/>
    <property type="match status" value="1"/>
</dbReference>
<dbReference type="InterPro" id="IPR036390">
    <property type="entry name" value="WH_DNA-bd_sf"/>
</dbReference>
<proteinExistence type="predicted"/>
<name>A0A2P2E609_9PROT</name>
<evidence type="ECO:0000256" key="2">
    <source>
        <dbReference type="ARBA" id="ARBA00023125"/>
    </source>
</evidence>
<dbReference type="RefSeq" id="WP_108983367.1">
    <property type="nucleotide sequence ID" value="NZ_BFBR01000001.1"/>
</dbReference>
<evidence type="ECO:0000256" key="3">
    <source>
        <dbReference type="ARBA" id="ARBA00023163"/>
    </source>
</evidence>
<dbReference type="Pfam" id="PF12802">
    <property type="entry name" value="MarR_2"/>
    <property type="match status" value="1"/>
</dbReference>
<dbReference type="PROSITE" id="PS01117">
    <property type="entry name" value="HTH_MARR_1"/>
    <property type="match status" value="1"/>
</dbReference>
<keyword evidence="2" id="KW-0238">DNA-binding</keyword>
<dbReference type="GO" id="GO:0003700">
    <property type="term" value="F:DNA-binding transcription factor activity"/>
    <property type="evidence" value="ECO:0007669"/>
    <property type="project" value="InterPro"/>
</dbReference>
<dbReference type="Proteomes" id="UP000245086">
    <property type="component" value="Unassembled WGS sequence"/>
</dbReference>
<reference evidence="5 6" key="1">
    <citation type="journal article" date="2018" name="Genome Announc.">
        <title>Draft Genome Sequence of "Candidatus Phycosocius bacilliformis," an Alphaproteobacterial Ectosymbiont of the Hydrocarbon-Producing Green Alga Botryococcus braunii.</title>
        <authorList>
            <person name="Tanabe Y."/>
            <person name="Yamaguchi H."/>
            <person name="Watanabe M.M."/>
        </authorList>
    </citation>
    <scope>NUCLEOTIDE SEQUENCE [LARGE SCALE GENOMIC DNA]</scope>
    <source>
        <strain evidence="5 6">BOTRYCO-2</strain>
    </source>
</reference>
<evidence type="ECO:0000313" key="5">
    <source>
        <dbReference type="EMBL" id="GBF56482.1"/>
    </source>
</evidence>
<dbReference type="InterPro" id="IPR023187">
    <property type="entry name" value="Tscrpt_reg_MarR-type_CS"/>
</dbReference>
<dbReference type="GO" id="GO:0006950">
    <property type="term" value="P:response to stress"/>
    <property type="evidence" value="ECO:0007669"/>
    <property type="project" value="TreeGrafter"/>
</dbReference>
<evidence type="ECO:0000313" key="6">
    <source>
        <dbReference type="Proteomes" id="UP000245086"/>
    </source>
</evidence>
<evidence type="ECO:0000256" key="1">
    <source>
        <dbReference type="ARBA" id="ARBA00023015"/>
    </source>
</evidence>